<dbReference type="EMBL" id="UFYI01000007">
    <property type="protein sequence ID" value="STD21092.1"/>
    <property type="molecule type" value="Genomic_DNA"/>
</dbReference>
<reference evidence="2 3" key="1">
    <citation type="submission" date="2018-06" db="EMBL/GenBank/DDBJ databases">
        <authorList>
            <consortium name="Pathogen Informatics"/>
            <person name="Doyle S."/>
        </authorList>
    </citation>
    <scope>NUCLEOTIDE SEQUENCE [LARGE SCALE GENOMIC DNA]</scope>
    <source>
        <strain evidence="2 3">NCTC12123</strain>
    </source>
</reference>
<organism evidence="2 3">
    <name type="scientific">Enterobacter asburiae</name>
    <dbReference type="NCBI Taxonomy" id="61645"/>
    <lineage>
        <taxon>Bacteria</taxon>
        <taxon>Pseudomonadati</taxon>
        <taxon>Pseudomonadota</taxon>
        <taxon>Gammaproteobacteria</taxon>
        <taxon>Enterobacterales</taxon>
        <taxon>Enterobacteriaceae</taxon>
        <taxon>Enterobacter</taxon>
        <taxon>Enterobacter cloacae complex</taxon>
    </lineage>
</organism>
<feature type="compositionally biased region" description="Basic and acidic residues" evidence="1">
    <location>
        <begin position="46"/>
        <end position="55"/>
    </location>
</feature>
<name>A0A376FCE2_ENTAS</name>
<proteinExistence type="predicted"/>
<feature type="compositionally biased region" description="Polar residues" evidence="1">
    <location>
        <begin position="1"/>
        <end position="16"/>
    </location>
</feature>
<evidence type="ECO:0000313" key="3">
    <source>
        <dbReference type="Proteomes" id="UP000255163"/>
    </source>
</evidence>
<protein>
    <submittedName>
        <fullName evidence="2">FHA Domain-Containing protein</fullName>
    </submittedName>
</protein>
<evidence type="ECO:0000313" key="2">
    <source>
        <dbReference type="EMBL" id="STD21092.1"/>
    </source>
</evidence>
<dbReference type="Proteomes" id="UP000255163">
    <property type="component" value="Unassembled WGS sequence"/>
</dbReference>
<feature type="region of interest" description="Disordered" evidence="1">
    <location>
        <begin position="1"/>
        <end position="55"/>
    </location>
</feature>
<evidence type="ECO:0000256" key="1">
    <source>
        <dbReference type="SAM" id="MobiDB-lite"/>
    </source>
</evidence>
<dbReference type="AlphaFoldDB" id="A0A376FCE2"/>
<gene>
    <name evidence="2" type="ORF">NCTC12123_02501</name>
</gene>
<accession>A0A376FCE2</accession>
<sequence>MQEFSISDSISSNRTKPQPAASHDPFSQPAAPERNAEDPLAMFNDSDPKFERKNVDPDTLFSDEALFKKREYF</sequence>